<keyword evidence="2" id="KW-1185">Reference proteome</keyword>
<evidence type="ECO:0000313" key="2">
    <source>
        <dbReference type="Proteomes" id="UP001148662"/>
    </source>
</evidence>
<name>A0ACC1T9A5_9APHY</name>
<evidence type="ECO:0000313" key="1">
    <source>
        <dbReference type="EMBL" id="KAJ3555965.1"/>
    </source>
</evidence>
<sequence>MHCFHSLKSLFSFADVIFLLIFALSHVILQVKLAVWSAVLRWSITLRKNTYVLPKVMHAECHAVSQTSVFPTVLRTVATKLAPYLGISVPLRALRQQADPSFNEARCHIPTMYARSNRAQYPANCANDYVRLQIIYTHWMITQYIFVGKSTCVRHYVSQKAFAVSKLPRNPWRQRSQEDMRASSIRSTPKVCFLVIYRANSSDRRPVSKRLPCVIPIPAGQTEHQGNHSHNQDANAFHFCEARCENCGYFCTLPLGHPQQEHETSHGSMSRTRWAVDGPDGTAFEVNGRKFGSNDDGAPMLCSMVCRDLGRHVHIDYCRSSDAQTCRDANLQHITVPLVPNPDRAKDFLTHSLYWRRTGFKDPYSQEDRVNFAKCDAMCAGPEHQADANGPATPSYCNLPMFHPPLPVGQAPPGGIGYVSSDGHHFSCRNPAQLQQAFHVVFVIDRSGSMWSGDRRPLGDTPVTTRIARRHNNRIGAVYSSLYAFWSARHAALTGATNRRDSYSVLLFNESVTQSVTNDFTSTPDALLEQVLRYDASGGTNYTAALRQAQACIEANWSAERSPVVIFLSDGECSVGDGTVRDLCRRSIALGRPLSFHSVAFGPSNQVLRRMTQIANEVERGAPADPMRPLVASSYAEALDSVRLAETFLGIAESLKKPRGALMKA</sequence>
<protein>
    <submittedName>
        <fullName evidence="1">Uncharacterized protein</fullName>
    </submittedName>
</protein>
<accession>A0ACC1T9A5</accession>
<proteinExistence type="predicted"/>
<dbReference type="EMBL" id="JANHOG010000283">
    <property type="protein sequence ID" value="KAJ3555965.1"/>
    <property type="molecule type" value="Genomic_DNA"/>
</dbReference>
<dbReference type="Proteomes" id="UP001148662">
    <property type="component" value="Unassembled WGS sequence"/>
</dbReference>
<comment type="caution">
    <text evidence="1">The sequence shown here is derived from an EMBL/GenBank/DDBJ whole genome shotgun (WGS) entry which is preliminary data.</text>
</comment>
<gene>
    <name evidence="1" type="ORF">NM688_g2286</name>
</gene>
<reference evidence="1" key="1">
    <citation type="submission" date="2022-07" db="EMBL/GenBank/DDBJ databases">
        <title>Genome Sequence of Phlebia brevispora.</title>
        <authorList>
            <person name="Buettner E."/>
        </authorList>
    </citation>
    <scope>NUCLEOTIDE SEQUENCE</scope>
    <source>
        <strain evidence="1">MPL23</strain>
    </source>
</reference>
<organism evidence="1 2">
    <name type="scientific">Phlebia brevispora</name>
    <dbReference type="NCBI Taxonomy" id="194682"/>
    <lineage>
        <taxon>Eukaryota</taxon>
        <taxon>Fungi</taxon>
        <taxon>Dikarya</taxon>
        <taxon>Basidiomycota</taxon>
        <taxon>Agaricomycotina</taxon>
        <taxon>Agaricomycetes</taxon>
        <taxon>Polyporales</taxon>
        <taxon>Meruliaceae</taxon>
        <taxon>Phlebia</taxon>
    </lineage>
</organism>